<evidence type="ECO:0000256" key="6">
    <source>
        <dbReference type="ARBA" id="ARBA00023163"/>
    </source>
</evidence>
<evidence type="ECO:0000256" key="4">
    <source>
        <dbReference type="ARBA" id="ARBA00023015"/>
    </source>
</evidence>
<evidence type="ECO:0000256" key="7">
    <source>
        <dbReference type="ARBA" id="ARBA00023242"/>
    </source>
</evidence>
<dbReference type="STRING" id="35608.A0A2U1LW32"/>
<evidence type="ECO:0000256" key="2">
    <source>
        <dbReference type="ARBA" id="ARBA00022771"/>
    </source>
</evidence>
<dbReference type="PANTHER" id="PTHR31992">
    <property type="entry name" value="DOF ZINC FINGER PROTEIN DOF1.4-RELATED"/>
    <property type="match status" value="1"/>
</dbReference>
<name>A0A2U1LW32_ARTAN</name>
<keyword evidence="6" id="KW-0804">Transcription</keyword>
<accession>A0A2U1LW32</accession>
<dbReference type="PANTHER" id="PTHR31992:SF12">
    <property type="entry name" value="DOF ZINC FINGER PROTEIN DOF3.4"/>
    <property type="match status" value="1"/>
</dbReference>
<dbReference type="InterPro" id="IPR003851">
    <property type="entry name" value="Znf_Dof"/>
</dbReference>
<protein>
    <recommendedName>
        <fullName evidence="8">Dof-type domain-containing protein</fullName>
    </recommendedName>
</protein>
<comment type="caution">
    <text evidence="9">The sequence shown here is derived from an EMBL/GenBank/DDBJ whole genome shotgun (WGS) entry which is preliminary data.</text>
</comment>
<dbReference type="Pfam" id="PF02701">
    <property type="entry name" value="Zn_ribbon_Dof"/>
    <property type="match status" value="1"/>
</dbReference>
<dbReference type="EMBL" id="PKPP01007499">
    <property type="protein sequence ID" value="PWA53216.1"/>
    <property type="molecule type" value="Genomic_DNA"/>
</dbReference>
<evidence type="ECO:0000256" key="1">
    <source>
        <dbReference type="ARBA" id="ARBA00022723"/>
    </source>
</evidence>
<evidence type="ECO:0000259" key="8">
    <source>
        <dbReference type="Pfam" id="PF02701"/>
    </source>
</evidence>
<keyword evidence="10" id="KW-1185">Reference proteome</keyword>
<gene>
    <name evidence="9" type="ORF">CTI12_AA383900</name>
</gene>
<evidence type="ECO:0000313" key="9">
    <source>
        <dbReference type="EMBL" id="PWA53216.1"/>
    </source>
</evidence>
<dbReference type="Proteomes" id="UP000245207">
    <property type="component" value="Unassembled WGS sequence"/>
</dbReference>
<proteinExistence type="predicted"/>
<dbReference type="GO" id="GO:0008270">
    <property type="term" value="F:zinc ion binding"/>
    <property type="evidence" value="ECO:0007669"/>
    <property type="project" value="UniProtKB-KW"/>
</dbReference>
<reference evidence="9 10" key="1">
    <citation type="journal article" date="2018" name="Mol. Plant">
        <title>The genome of Artemisia annua provides insight into the evolution of Asteraceae family and artemisinin biosynthesis.</title>
        <authorList>
            <person name="Shen Q."/>
            <person name="Zhang L."/>
            <person name="Liao Z."/>
            <person name="Wang S."/>
            <person name="Yan T."/>
            <person name="Shi P."/>
            <person name="Liu M."/>
            <person name="Fu X."/>
            <person name="Pan Q."/>
            <person name="Wang Y."/>
            <person name="Lv Z."/>
            <person name="Lu X."/>
            <person name="Zhang F."/>
            <person name="Jiang W."/>
            <person name="Ma Y."/>
            <person name="Chen M."/>
            <person name="Hao X."/>
            <person name="Li L."/>
            <person name="Tang Y."/>
            <person name="Lv G."/>
            <person name="Zhou Y."/>
            <person name="Sun X."/>
            <person name="Brodelius P.E."/>
            <person name="Rose J.K.C."/>
            <person name="Tang K."/>
        </authorList>
    </citation>
    <scope>NUCLEOTIDE SEQUENCE [LARGE SCALE GENOMIC DNA]</scope>
    <source>
        <strain evidence="10">cv. Huhao1</strain>
        <tissue evidence="9">Leaf</tissue>
    </source>
</reference>
<dbReference type="InterPro" id="IPR045174">
    <property type="entry name" value="Dof"/>
</dbReference>
<dbReference type="AlphaFoldDB" id="A0A2U1LW32"/>
<evidence type="ECO:0000256" key="5">
    <source>
        <dbReference type="ARBA" id="ARBA00023125"/>
    </source>
</evidence>
<feature type="domain" description="Dof-type" evidence="8">
    <location>
        <begin position="47"/>
        <end position="79"/>
    </location>
</feature>
<sequence>MSKCKDYTETNFVAKQSLMVLFFVKQLRKGTVCQQALVLVLHSPTPRPRHFCKSCRRYWTHGGALRDISVVGGTHKNAKRQKLIKPTLGFVTTSSLVEYRSLVPPPPVAAARNGIVLFDGNRFMALLGLGGFEHGVWPFCGNNCDSGELM</sequence>
<keyword evidence="7" id="KW-0539">Nucleus</keyword>
<dbReference type="GO" id="GO:0003700">
    <property type="term" value="F:DNA-binding transcription factor activity"/>
    <property type="evidence" value="ECO:0007669"/>
    <property type="project" value="InterPro"/>
</dbReference>
<evidence type="ECO:0000256" key="3">
    <source>
        <dbReference type="ARBA" id="ARBA00022833"/>
    </source>
</evidence>
<keyword evidence="1" id="KW-0479">Metal-binding</keyword>
<keyword evidence="5" id="KW-0238">DNA-binding</keyword>
<keyword evidence="2" id="KW-0863">Zinc-finger</keyword>
<keyword evidence="4" id="KW-0805">Transcription regulation</keyword>
<evidence type="ECO:0000313" key="10">
    <source>
        <dbReference type="Proteomes" id="UP000245207"/>
    </source>
</evidence>
<organism evidence="9 10">
    <name type="scientific">Artemisia annua</name>
    <name type="common">Sweet wormwood</name>
    <dbReference type="NCBI Taxonomy" id="35608"/>
    <lineage>
        <taxon>Eukaryota</taxon>
        <taxon>Viridiplantae</taxon>
        <taxon>Streptophyta</taxon>
        <taxon>Embryophyta</taxon>
        <taxon>Tracheophyta</taxon>
        <taxon>Spermatophyta</taxon>
        <taxon>Magnoliopsida</taxon>
        <taxon>eudicotyledons</taxon>
        <taxon>Gunneridae</taxon>
        <taxon>Pentapetalae</taxon>
        <taxon>asterids</taxon>
        <taxon>campanulids</taxon>
        <taxon>Asterales</taxon>
        <taxon>Asteraceae</taxon>
        <taxon>Asteroideae</taxon>
        <taxon>Anthemideae</taxon>
        <taxon>Artemisiinae</taxon>
        <taxon>Artemisia</taxon>
    </lineage>
</organism>
<dbReference type="GO" id="GO:0003677">
    <property type="term" value="F:DNA binding"/>
    <property type="evidence" value="ECO:0007669"/>
    <property type="project" value="UniProtKB-KW"/>
</dbReference>
<keyword evidence="3" id="KW-0862">Zinc</keyword>